<dbReference type="PANTHER" id="PTHR23511:SF35">
    <property type="entry name" value="MAJOR FACILITATOR SUPERFAMILY (MFS) PROFILE DOMAIN-CONTAINING PROTEIN"/>
    <property type="match status" value="1"/>
</dbReference>
<comment type="subcellular location">
    <subcellularLocation>
        <location evidence="1">Membrane</location>
        <topology evidence="1">Multi-pass membrane protein</topology>
    </subcellularLocation>
</comment>
<evidence type="ECO:0000313" key="10">
    <source>
        <dbReference type="Proteomes" id="UP000653454"/>
    </source>
</evidence>
<sequence length="648" mass="67138">MDAPTCRVSLDSGDARRVEAGRGARGGAGAPAAGARGECPAAGAARRRVDALFILRVPGARAVSRAPPPSASRHTHTRTHRHTHTHTHTRSMKTDSEDVEKTPEKRQVSFEEAFDLTESGWCNRLALAGCGLALLHATLESLGAGYVLPAAACDLQLDTKQKGYVSAAAFLGIMSTSLVWGLLGDRLGRRAVTVPALLLAAACSLASSAASSVWVLVPLRFLTGCFVSGSSATVYAYLSEMSPRARRAAALAHASSAISIAFILLPGMAWLILPLRSVSLWGREVAAWRVLMWVWGLTGAAAGALLALLPESPRLLLARGGPRAALPALQTIYAWNTGNKREDYPVSEILAPAEAGGGGVAGALRSAGLLFRPPLLRCVLISHVSMFAVFLLSSGLYVWVPDILNSVLQDGGGGGSICQIIHNKFVATNNATLAGEAVCVSEVATGVFPVSMAMGAVFGVTYLAIGFLIDRVGRVTLYFVIMVVCGVATGGAGAAAARGGAALLVLALCSGCAASILAAIAVDVFPTSMRAMAVCILYTMGRAGAALGSQALALTLDAHCQPAFTTIAVFVAGSQALALTLDAHCQPASTTIAVFVAGSQALALTLDAHCQPAFTTIAVFVAGSALLILLWPKPEEVRKEMEKKGFSY</sequence>
<name>A0A8S4F112_PLUXY</name>
<dbReference type="InterPro" id="IPR036259">
    <property type="entry name" value="MFS_trans_sf"/>
</dbReference>
<feature type="transmembrane region" description="Helical" evidence="7">
    <location>
        <begin position="534"/>
        <end position="556"/>
    </location>
</feature>
<proteinExistence type="predicted"/>
<evidence type="ECO:0000256" key="7">
    <source>
        <dbReference type="SAM" id="Phobius"/>
    </source>
</evidence>
<feature type="region of interest" description="Disordered" evidence="6">
    <location>
        <begin position="63"/>
        <end position="106"/>
    </location>
</feature>
<feature type="domain" description="Major facilitator superfamily (MFS) profile" evidence="8">
    <location>
        <begin position="124"/>
        <end position="590"/>
    </location>
</feature>
<keyword evidence="10" id="KW-1185">Reference proteome</keyword>
<feature type="compositionally biased region" description="Basic residues" evidence="6">
    <location>
        <begin position="73"/>
        <end position="91"/>
    </location>
</feature>
<protein>
    <submittedName>
        <fullName evidence="9">(diamondback moth) hypothetical protein</fullName>
    </submittedName>
</protein>
<comment type="caution">
    <text evidence="9">The sequence shown here is derived from an EMBL/GenBank/DDBJ whole genome shotgun (WGS) entry which is preliminary data.</text>
</comment>
<feature type="transmembrane region" description="Helical" evidence="7">
    <location>
        <begin position="163"/>
        <end position="183"/>
    </location>
</feature>
<dbReference type="Pfam" id="PF07690">
    <property type="entry name" value="MFS_1"/>
    <property type="match status" value="1"/>
</dbReference>
<dbReference type="GO" id="GO:0016020">
    <property type="term" value="C:membrane"/>
    <property type="evidence" value="ECO:0007669"/>
    <property type="project" value="UniProtKB-SubCell"/>
</dbReference>
<keyword evidence="3 7" id="KW-0812">Transmembrane</keyword>
<evidence type="ECO:0000256" key="3">
    <source>
        <dbReference type="ARBA" id="ARBA00022692"/>
    </source>
</evidence>
<evidence type="ECO:0000259" key="8">
    <source>
        <dbReference type="PROSITE" id="PS50850"/>
    </source>
</evidence>
<keyword evidence="2" id="KW-0813">Transport</keyword>
<dbReference type="SUPFAM" id="SSF103473">
    <property type="entry name" value="MFS general substrate transporter"/>
    <property type="match status" value="1"/>
</dbReference>
<dbReference type="InterPro" id="IPR020846">
    <property type="entry name" value="MFS_dom"/>
</dbReference>
<gene>
    <name evidence="9" type="ORF">PLXY2_LOCUS7146</name>
</gene>
<evidence type="ECO:0000256" key="1">
    <source>
        <dbReference type="ARBA" id="ARBA00004141"/>
    </source>
</evidence>
<feature type="transmembrane region" description="Helical" evidence="7">
    <location>
        <begin position="501"/>
        <end position="522"/>
    </location>
</feature>
<organism evidence="9 10">
    <name type="scientific">Plutella xylostella</name>
    <name type="common">Diamondback moth</name>
    <name type="synonym">Plutella maculipennis</name>
    <dbReference type="NCBI Taxonomy" id="51655"/>
    <lineage>
        <taxon>Eukaryota</taxon>
        <taxon>Metazoa</taxon>
        <taxon>Ecdysozoa</taxon>
        <taxon>Arthropoda</taxon>
        <taxon>Hexapoda</taxon>
        <taxon>Insecta</taxon>
        <taxon>Pterygota</taxon>
        <taxon>Neoptera</taxon>
        <taxon>Endopterygota</taxon>
        <taxon>Lepidoptera</taxon>
        <taxon>Glossata</taxon>
        <taxon>Ditrysia</taxon>
        <taxon>Yponomeutoidea</taxon>
        <taxon>Plutellidae</taxon>
        <taxon>Plutella</taxon>
    </lineage>
</organism>
<feature type="compositionally biased region" description="Basic and acidic residues" evidence="6">
    <location>
        <begin position="13"/>
        <end position="22"/>
    </location>
</feature>
<keyword evidence="5 7" id="KW-0472">Membrane</keyword>
<evidence type="ECO:0000256" key="2">
    <source>
        <dbReference type="ARBA" id="ARBA00022448"/>
    </source>
</evidence>
<feature type="transmembrane region" description="Helical" evidence="7">
    <location>
        <begin position="612"/>
        <end position="631"/>
    </location>
</feature>
<feature type="transmembrane region" description="Helical" evidence="7">
    <location>
        <begin position="375"/>
        <end position="400"/>
    </location>
</feature>
<feature type="compositionally biased region" description="Basic and acidic residues" evidence="6">
    <location>
        <begin position="92"/>
        <end position="106"/>
    </location>
</feature>
<evidence type="ECO:0000256" key="6">
    <source>
        <dbReference type="SAM" id="MobiDB-lite"/>
    </source>
</evidence>
<accession>A0A8S4F112</accession>
<evidence type="ECO:0000256" key="4">
    <source>
        <dbReference type="ARBA" id="ARBA00022989"/>
    </source>
</evidence>
<dbReference type="AlphaFoldDB" id="A0A8S4F112"/>
<feature type="transmembrane region" description="Helical" evidence="7">
    <location>
        <begin position="285"/>
        <end position="309"/>
    </location>
</feature>
<feature type="transmembrane region" description="Helical" evidence="7">
    <location>
        <begin position="221"/>
        <end position="238"/>
    </location>
</feature>
<evidence type="ECO:0000256" key="5">
    <source>
        <dbReference type="ARBA" id="ARBA00023136"/>
    </source>
</evidence>
<dbReference type="PROSITE" id="PS50850">
    <property type="entry name" value="MFS"/>
    <property type="match status" value="1"/>
</dbReference>
<dbReference type="GO" id="GO:0022857">
    <property type="term" value="F:transmembrane transporter activity"/>
    <property type="evidence" value="ECO:0007669"/>
    <property type="project" value="InterPro"/>
</dbReference>
<dbReference type="EMBL" id="CAJHNJ030000024">
    <property type="protein sequence ID" value="CAG9120532.1"/>
    <property type="molecule type" value="Genomic_DNA"/>
</dbReference>
<dbReference type="PANTHER" id="PTHR23511">
    <property type="entry name" value="SYNAPTIC VESICLE GLYCOPROTEIN 2"/>
    <property type="match status" value="1"/>
</dbReference>
<feature type="transmembrane region" description="Helical" evidence="7">
    <location>
        <begin position="250"/>
        <end position="273"/>
    </location>
</feature>
<feature type="transmembrane region" description="Helical" evidence="7">
    <location>
        <begin position="476"/>
        <end position="495"/>
    </location>
</feature>
<evidence type="ECO:0000313" key="9">
    <source>
        <dbReference type="EMBL" id="CAG9120532.1"/>
    </source>
</evidence>
<dbReference type="InterPro" id="IPR011701">
    <property type="entry name" value="MFS"/>
</dbReference>
<feature type="region of interest" description="Disordered" evidence="6">
    <location>
        <begin position="1"/>
        <end position="37"/>
    </location>
</feature>
<reference evidence="9" key="1">
    <citation type="submission" date="2020-11" db="EMBL/GenBank/DDBJ databases">
        <authorList>
            <person name="Whiteford S."/>
        </authorList>
    </citation>
    <scope>NUCLEOTIDE SEQUENCE</scope>
</reference>
<feature type="transmembrane region" description="Helical" evidence="7">
    <location>
        <begin position="450"/>
        <end position="469"/>
    </location>
</feature>
<feature type="transmembrane region" description="Helical" evidence="7">
    <location>
        <begin position="195"/>
        <end position="215"/>
    </location>
</feature>
<keyword evidence="4 7" id="KW-1133">Transmembrane helix</keyword>
<dbReference type="Proteomes" id="UP000653454">
    <property type="component" value="Unassembled WGS sequence"/>
</dbReference>
<dbReference type="Gene3D" id="1.20.1250.20">
    <property type="entry name" value="MFS general substrate transporter like domains"/>
    <property type="match status" value="1"/>
</dbReference>